<dbReference type="PROSITE" id="PS00061">
    <property type="entry name" value="ADH_SHORT"/>
    <property type="match status" value="1"/>
</dbReference>
<comment type="caution">
    <text evidence="6">The sequence shown here is derived from an EMBL/GenBank/DDBJ whole genome shotgun (WGS) entry which is preliminary data.</text>
</comment>
<evidence type="ECO:0000313" key="6">
    <source>
        <dbReference type="EMBL" id="MFC7179451.1"/>
    </source>
</evidence>
<dbReference type="PANTHER" id="PTHR32125">
    <property type="entry name" value="2-C-METHYL-D-ERYTHRITOL 4-PHOSPHATE CYTIDYLYLTRANSFERASE, CHLOROPLASTIC"/>
    <property type="match status" value="1"/>
</dbReference>
<sequence length="488" mass="52021">MRRAPAAPLTVAVVLAGGSGQRIGLSIPKQLIKIAGKTILEHTLAVFDDAAGIDEVVLMMHPGFVAEAEQVVAAAGLRRTVRVVAGGETRNATTERAIGVVAELADGRDCKVLFHDAVRPLVSHRIIQDCVEALDTYRAVDVAIPSSDTIVVTTTSGMATGEHEIITEVPDRARLRRGQTPQAFWLSTIRRAYELAATDPHFAATDDCSVVLRYLPDTPIHVVAGEERNMKVTQPIDIHIADKLFQLATSTLAEPIHPEDYRDHLAGRTMVVLGGSYGIGADIAALAEEHGARVFSFSRSTTGTDVADPASVQAALERAYAESGRIDFVVNTAGVLRIGRLAELSPTEVDEALRVNFIAPASIARAAHPYLARTGGQLLLFTSSSYTRGRADYSLYSSAKAAVVNLTQALGDEWSADGVRINCINPERTLTPMRVQAFGDEPQGSLLSSSAVARASLDVLVSDITGQIVDVRRESVPAQQRVPAAAGV</sequence>
<protein>
    <recommendedName>
        <fullName evidence="4">2-C-methyl-D-erythritol 4-phosphate cytidylyltransferase</fullName>
        <ecNumber evidence="4">2.7.7.60</ecNumber>
    </recommendedName>
    <alternativeName>
        <fullName evidence="4">4-diphosphocytidyl-2C-methyl-D-erythritol synthase</fullName>
    </alternativeName>
    <alternativeName>
        <fullName evidence="4">MEP cytidylyltransferase</fullName>
        <shortName evidence="4">MCT</shortName>
    </alternativeName>
</protein>
<keyword evidence="2 4" id="KW-0808">Transferase</keyword>
<dbReference type="InterPro" id="IPR001228">
    <property type="entry name" value="IspD"/>
</dbReference>
<evidence type="ECO:0000256" key="2">
    <source>
        <dbReference type="ARBA" id="ARBA00022679"/>
    </source>
</evidence>
<dbReference type="Proteomes" id="UP001596435">
    <property type="component" value="Unassembled WGS sequence"/>
</dbReference>
<dbReference type="RefSeq" id="WP_380230747.1">
    <property type="nucleotide sequence ID" value="NZ_JBHSVH010000002.1"/>
</dbReference>
<reference evidence="7" key="1">
    <citation type="journal article" date="2019" name="Int. J. Syst. Evol. Microbiol.">
        <title>The Global Catalogue of Microorganisms (GCM) 10K type strain sequencing project: providing services to taxonomists for standard genome sequencing and annotation.</title>
        <authorList>
            <consortium name="The Broad Institute Genomics Platform"/>
            <consortium name="The Broad Institute Genome Sequencing Center for Infectious Disease"/>
            <person name="Wu L."/>
            <person name="Ma J."/>
        </authorList>
    </citation>
    <scope>NUCLEOTIDE SEQUENCE [LARGE SCALE GENOMIC DNA]</scope>
    <source>
        <strain evidence="7">CGMCC 1.12859</strain>
    </source>
</reference>
<comment type="pathway">
    <text evidence="4">Isoprenoid biosynthesis; isopentenyl diphosphate biosynthesis via DXP pathway; isopentenyl diphosphate from 1-deoxy-D-xylulose 5-phosphate: step 2/6.</text>
</comment>
<feature type="site" description="Positions MEP for the nucleophilic attack" evidence="4">
    <location>
        <position position="231"/>
    </location>
</feature>
<dbReference type="InterPro" id="IPR002347">
    <property type="entry name" value="SDR_fam"/>
</dbReference>
<evidence type="ECO:0000313" key="7">
    <source>
        <dbReference type="Proteomes" id="UP001596435"/>
    </source>
</evidence>
<dbReference type="InterPro" id="IPR050088">
    <property type="entry name" value="IspD/TarI_cytidylyltransf_bact"/>
</dbReference>
<dbReference type="EMBL" id="JBHTAJ010000011">
    <property type="protein sequence ID" value="MFC7179451.1"/>
    <property type="molecule type" value="Genomic_DNA"/>
</dbReference>
<feature type="site" description="Transition state stabilizer" evidence="4">
    <location>
        <position position="22"/>
    </location>
</feature>
<comment type="catalytic activity">
    <reaction evidence="4">
        <text>2-C-methyl-D-erythritol 4-phosphate + CTP + H(+) = 4-CDP-2-C-methyl-D-erythritol + diphosphate</text>
        <dbReference type="Rhea" id="RHEA:13429"/>
        <dbReference type="ChEBI" id="CHEBI:15378"/>
        <dbReference type="ChEBI" id="CHEBI:33019"/>
        <dbReference type="ChEBI" id="CHEBI:37563"/>
        <dbReference type="ChEBI" id="CHEBI:57823"/>
        <dbReference type="ChEBI" id="CHEBI:58262"/>
        <dbReference type="EC" id="2.7.7.60"/>
    </reaction>
</comment>
<feature type="site" description="Transition state stabilizer" evidence="4">
    <location>
        <position position="29"/>
    </location>
</feature>
<proteinExistence type="inferred from homology"/>
<evidence type="ECO:0000256" key="5">
    <source>
        <dbReference type="RuleBase" id="RU000363"/>
    </source>
</evidence>
<accession>A0ABW2FQA0</accession>
<keyword evidence="7" id="KW-1185">Reference proteome</keyword>
<dbReference type="InterPro" id="IPR020904">
    <property type="entry name" value="Sc_DH/Rdtase_CS"/>
</dbReference>
<dbReference type="PRINTS" id="PR00080">
    <property type="entry name" value="SDRFAMILY"/>
</dbReference>
<gene>
    <name evidence="4" type="primary">ispD</name>
    <name evidence="6" type="ORF">ACFQMG_07725</name>
</gene>
<dbReference type="EC" id="2.7.7.60" evidence="4"/>
<keyword evidence="4" id="KW-0414">Isoprene biosynthesis</keyword>
<dbReference type="Pfam" id="PF01128">
    <property type="entry name" value="IspD"/>
    <property type="match status" value="1"/>
</dbReference>
<dbReference type="PIRSF" id="PIRSF036586">
    <property type="entry name" value="CDP-ribitol_syn"/>
    <property type="match status" value="1"/>
</dbReference>
<dbReference type="PRINTS" id="PR00081">
    <property type="entry name" value="GDHRDH"/>
</dbReference>
<evidence type="ECO:0000256" key="1">
    <source>
        <dbReference type="ARBA" id="ARBA00006484"/>
    </source>
</evidence>
<dbReference type="InterPro" id="IPR036291">
    <property type="entry name" value="NAD(P)-bd_dom_sf"/>
</dbReference>
<dbReference type="CDD" id="cd05233">
    <property type="entry name" value="SDR_c"/>
    <property type="match status" value="1"/>
</dbReference>
<dbReference type="Pfam" id="PF00106">
    <property type="entry name" value="adh_short"/>
    <property type="match status" value="1"/>
</dbReference>
<dbReference type="SUPFAM" id="SSF51735">
    <property type="entry name" value="NAD(P)-binding Rossmann-fold domains"/>
    <property type="match status" value="1"/>
</dbReference>
<feature type="site" description="Positions MEP for the nucleophilic attack" evidence="4">
    <location>
        <position position="172"/>
    </location>
</feature>
<organism evidence="6 7">
    <name type="scientific">Kitasatospora paranensis</name>
    <dbReference type="NCBI Taxonomy" id="258053"/>
    <lineage>
        <taxon>Bacteria</taxon>
        <taxon>Bacillati</taxon>
        <taxon>Actinomycetota</taxon>
        <taxon>Actinomycetes</taxon>
        <taxon>Kitasatosporales</taxon>
        <taxon>Streptomycetaceae</taxon>
        <taxon>Kitasatospora</taxon>
    </lineage>
</organism>
<evidence type="ECO:0000256" key="4">
    <source>
        <dbReference type="HAMAP-Rule" id="MF_00108"/>
    </source>
</evidence>
<dbReference type="SUPFAM" id="SSF53448">
    <property type="entry name" value="Nucleotide-diphospho-sugar transferases"/>
    <property type="match status" value="1"/>
</dbReference>
<dbReference type="PANTHER" id="PTHR32125:SF4">
    <property type="entry name" value="2-C-METHYL-D-ERYTHRITOL 4-PHOSPHATE CYTIDYLYLTRANSFERASE, CHLOROPLASTIC"/>
    <property type="match status" value="1"/>
</dbReference>
<name>A0ABW2FQA0_9ACTN</name>
<dbReference type="InterPro" id="IPR012115">
    <property type="entry name" value="CDP-ribitol_syn"/>
</dbReference>
<dbReference type="InterPro" id="IPR034683">
    <property type="entry name" value="IspD/TarI"/>
</dbReference>
<dbReference type="Gene3D" id="3.90.550.10">
    <property type="entry name" value="Spore Coat Polysaccharide Biosynthesis Protein SpsA, Chain A"/>
    <property type="match status" value="1"/>
</dbReference>
<dbReference type="CDD" id="cd02516">
    <property type="entry name" value="CDP-ME_synthetase"/>
    <property type="match status" value="1"/>
</dbReference>
<comment type="similarity">
    <text evidence="4">Belongs to the IspD/TarI cytidylyltransferase family. IspD subfamily.</text>
</comment>
<evidence type="ECO:0000256" key="3">
    <source>
        <dbReference type="ARBA" id="ARBA00022695"/>
    </source>
</evidence>
<comment type="similarity">
    <text evidence="1 5">Belongs to the short-chain dehydrogenases/reductases (SDR) family.</text>
</comment>
<dbReference type="InterPro" id="IPR029044">
    <property type="entry name" value="Nucleotide-diphossugar_trans"/>
</dbReference>
<keyword evidence="3 4" id="KW-0548">Nucleotidyltransferase</keyword>
<dbReference type="Gene3D" id="3.40.50.720">
    <property type="entry name" value="NAD(P)-binding Rossmann-like Domain"/>
    <property type="match status" value="1"/>
</dbReference>
<comment type="function">
    <text evidence="4">Catalyzes the formation of 4-diphosphocytidyl-2-C-methyl-D-erythritol from CTP and 2-C-methyl-D-erythritol 4-phosphate (MEP).</text>
</comment>
<dbReference type="HAMAP" id="MF_00108">
    <property type="entry name" value="IspD"/>
    <property type="match status" value="1"/>
</dbReference>